<keyword evidence="3" id="KW-1133">Transmembrane helix</keyword>
<dbReference type="GO" id="GO:0005576">
    <property type="term" value="C:extracellular region"/>
    <property type="evidence" value="ECO:0007669"/>
    <property type="project" value="InterPro"/>
</dbReference>
<reference evidence="4" key="1">
    <citation type="submission" date="2015-07" db="EMBL/GenBank/DDBJ databases">
        <title>Transcriptome Assembly of Anthurium amnicola.</title>
        <authorList>
            <person name="Suzuki J."/>
        </authorList>
    </citation>
    <scope>NUCLEOTIDE SEQUENCE</scope>
</reference>
<organism evidence="4">
    <name type="scientific">Anthurium amnicola</name>
    <dbReference type="NCBI Taxonomy" id="1678845"/>
    <lineage>
        <taxon>Eukaryota</taxon>
        <taxon>Viridiplantae</taxon>
        <taxon>Streptophyta</taxon>
        <taxon>Embryophyta</taxon>
        <taxon>Tracheophyta</taxon>
        <taxon>Spermatophyta</taxon>
        <taxon>Magnoliopsida</taxon>
        <taxon>Liliopsida</taxon>
        <taxon>Araceae</taxon>
        <taxon>Pothoideae</taxon>
        <taxon>Potheae</taxon>
        <taxon>Anthurium</taxon>
    </lineage>
</organism>
<evidence type="ECO:0000256" key="3">
    <source>
        <dbReference type="SAM" id="Phobius"/>
    </source>
</evidence>
<dbReference type="AlphaFoldDB" id="A0A1D1XJW4"/>
<name>A0A1D1XJW4_9ARAE</name>
<evidence type="ECO:0000313" key="4">
    <source>
        <dbReference type="EMBL" id="JAT42684.1"/>
    </source>
</evidence>
<protein>
    <submittedName>
        <fullName evidence="4">Seed trypsin/chymotrypsin inhibitor TI5-72</fullName>
    </submittedName>
</protein>
<evidence type="ECO:0000256" key="1">
    <source>
        <dbReference type="ARBA" id="ARBA00022690"/>
    </source>
</evidence>
<feature type="non-terminal residue" evidence="4">
    <location>
        <position position="1"/>
    </location>
</feature>
<sequence>REREREMESKKILVANLVVLAMLLSLLAASARDPSVGLVVEGMQQLKEPNLECCDDCRCRWQKSYWDCRCTDWTQGYCTDGCFNCQCDSRWPPYFCRCNDWLDSCPRKCMELRKDGAGEAQSKA</sequence>
<proteinExistence type="predicted"/>
<feature type="transmembrane region" description="Helical" evidence="3">
    <location>
        <begin position="12"/>
        <end position="31"/>
    </location>
</feature>
<gene>
    <name evidence="4" type="primary">TI572</name>
    <name evidence="4" type="ORF">g.69829</name>
</gene>
<keyword evidence="1" id="KW-0646">Protease inhibitor</keyword>
<dbReference type="GO" id="GO:0004867">
    <property type="term" value="F:serine-type endopeptidase inhibitor activity"/>
    <property type="evidence" value="ECO:0007669"/>
    <property type="project" value="InterPro"/>
</dbReference>
<accession>A0A1D1XJW4</accession>
<keyword evidence="3" id="KW-0812">Transmembrane</keyword>
<dbReference type="InterPro" id="IPR035995">
    <property type="entry name" value="Bowman-Birk_prot_inh"/>
</dbReference>
<keyword evidence="2" id="KW-1015">Disulfide bond</keyword>
<dbReference type="SUPFAM" id="SSF57247">
    <property type="entry name" value="Bowman-Birk inhibitor, BBI"/>
    <property type="match status" value="1"/>
</dbReference>
<evidence type="ECO:0000256" key="2">
    <source>
        <dbReference type="ARBA" id="ARBA00023157"/>
    </source>
</evidence>
<dbReference type="EMBL" id="GDJX01025252">
    <property type="protein sequence ID" value="JAT42684.1"/>
    <property type="molecule type" value="Transcribed_RNA"/>
</dbReference>
<dbReference type="Gene3D" id="2.10.69.10">
    <property type="entry name" value="Cysteine Protease (Bromelain) Inhibitor, subunit H"/>
    <property type="match status" value="1"/>
</dbReference>
<keyword evidence="3" id="KW-0472">Membrane</keyword>